<dbReference type="GO" id="GO:0005524">
    <property type="term" value="F:ATP binding"/>
    <property type="evidence" value="ECO:0007669"/>
    <property type="project" value="UniProtKB-KW"/>
</dbReference>
<sequence length="540" mass="58559">METVLQYLQSPGDANHGYGLIAATVIIYGGIAISNALYFYWQERFACMVRGILFTAIYDKTVSLPADVAANSTALTLMNSDVERVKMGLLPIHEYWANAVELALACWLLEQRIGVAFLAPIAVVIVCILASSGVASATGRRQVAWMQAIEERVTATAVTISSMKPLRISGMTVAVENLIQALRHRELKIGGKWRLMLVIAVTLSFTPMTIGPLMAFAVTSRTLEVTRIFPAMAFITLLAAPLVSLFQNIPALMSAIACMGRINAYVKLDSRMDSRTTLQPIPPAAEKTGAAQTTLALEVKEGQFGWSQRENILRHVNFAVPASSLIVIVGPVASGKSTLLKALLSETTFSNIIGNSQPDEIRYQQALHATALVPDLSKFSQGDHTKVGDGAISLSGGQKQRLALARALYSKAELYLLDDVLSGLDVSTSALVFQRTLGPGGLLRQRKATVIFCTHDERYLPFADKVVTINASGLISERSVLHRRALRTVICAPLRFFSVVDTGTITNLFAQDLTLIDTKLRCTHISSRHSQGSSPFGLLV</sequence>
<evidence type="ECO:0008006" key="14">
    <source>
        <dbReference type="Google" id="ProtNLM"/>
    </source>
</evidence>
<dbReference type="PROSITE" id="PS50929">
    <property type="entry name" value="ABC_TM1F"/>
    <property type="match status" value="1"/>
</dbReference>
<dbReference type="RefSeq" id="XP_028493850.1">
    <property type="nucleotide sequence ID" value="XM_028642311.1"/>
</dbReference>
<feature type="transmembrane region" description="Helical" evidence="9">
    <location>
        <begin position="20"/>
        <end position="41"/>
    </location>
</feature>
<feature type="transmembrane region" description="Helical" evidence="9">
    <location>
        <begin position="228"/>
        <end position="246"/>
    </location>
</feature>
<evidence type="ECO:0000256" key="9">
    <source>
        <dbReference type="SAM" id="Phobius"/>
    </source>
</evidence>
<feature type="domain" description="ABC transmembrane type-1" evidence="11">
    <location>
        <begin position="1"/>
        <end position="254"/>
    </location>
</feature>
<dbReference type="InterPro" id="IPR011527">
    <property type="entry name" value="ABC1_TM_dom"/>
</dbReference>
<comment type="caution">
    <text evidence="12">The sequence shown here is derived from an EMBL/GenBank/DDBJ whole genome shotgun (WGS) entry which is preliminary data.</text>
</comment>
<evidence type="ECO:0000313" key="13">
    <source>
        <dbReference type="Proteomes" id="UP000267145"/>
    </source>
</evidence>
<dbReference type="Gene3D" id="1.20.1560.10">
    <property type="entry name" value="ABC transporter type 1, transmembrane domain"/>
    <property type="match status" value="1"/>
</dbReference>
<evidence type="ECO:0000256" key="7">
    <source>
        <dbReference type="ARBA" id="ARBA00022989"/>
    </source>
</evidence>
<dbReference type="GO" id="GO:0005886">
    <property type="term" value="C:plasma membrane"/>
    <property type="evidence" value="ECO:0007669"/>
    <property type="project" value="UniProtKB-SubCell"/>
</dbReference>
<dbReference type="SUPFAM" id="SSF90123">
    <property type="entry name" value="ABC transporter transmembrane region"/>
    <property type="match status" value="1"/>
</dbReference>
<keyword evidence="6" id="KW-0067">ATP-binding</keyword>
<dbReference type="InterPro" id="IPR044746">
    <property type="entry name" value="ABCC_6TM_D1"/>
</dbReference>
<evidence type="ECO:0000256" key="3">
    <source>
        <dbReference type="ARBA" id="ARBA00022475"/>
    </source>
</evidence>
<dbReference type="AlphaFoldDB" id="A0A3M9Y6R4"/>
<name>A0A3M9Y6R4_9PEZI</name>
<evidence type="ECO:0000259" key="11">
    <source>
        <dbReference type="PROSITE" id="PS50929"/>
    </source>
</evidence>
<dbReference type="GO" id="GO:0140359">
    <property type="term" value="F:ABC-type transporter activity"/>
    <property type="evidence" value="ECO:0007669"/>
    <property type="project" value="InterPro"/>
</dbReference>
<proteinExistence type="predicted"/>
<dbReference type="PANTHER" id="PTHR24223:SF345">
    <property type="entry name" value="ABC MULTIDRUG TRANSPORTER (EUROFUNG)"/>
    <property type="match status" value="1"/>
</dbReference>
<keyword evidence="13" id="KW-1185">Reference proteome</keyword>
<dbReference type="InterPro" id="IPR036640">
    <property type="entry name" value="ABC1_TM_sf"/>
</dbReference>
<evidence type="ECO:0000313" key="12">
    <source>
        <dbReference type="EMBL" id="RNJ55692.1"/>
    </source>
</evidence>
<dbReference type="PROSITE" id="PS50893">
    <property type="entry name" value="ABC_TRANSPORTER_2"/>
    <property type="match status" value="1"/>
</dbReference>
<dbReference type="InterPro" id="IPR017871">
    <property type="entry name" value="ABC_transporter-like_CS"/>
</dbReference>
<dbReference type="InterPro" id="IPR027417">
    <property type="entry name" value="P-loop_NTPase"/>
</dbReference>
<dbReference type="Gene3D" id="3.40.50.300">
    <property type="entry name" value="P-loop containing nucleotide triphosphate hydrolases"/>
    <property type="match status" value="2"/>
</dbReference>
<dbReference type="PROSITE" id="PS00211">
    <property type="entry name" value="ABC_TRANSPORTER_1"/>
    <property type="match status" value="1"/>
</dbReference>
<keyword evidence="2" id="KW-0813">Transport</keyword>
<evidence type="ECO:0000256" key="1">
    <source>
        <dbReference type="ARBA" id="ARBA00004651"/>
    </source>
</evidence>
<gene>
    <name evidence="12" type="ORF">D7B24_008217</name>
</gene>
<dbReference type="PANTHER" id="PTHR24223">
    <property type="entry name" value="ATP-BINDING CASSETTE SUB-FAMILY C"/>
    <property type="match status" value="1"/>
</dbReference>
<dbReference type="Pfam" id="PF00005">
    <property type="entry name" value="ABC_tran"/>
    <property type="match status" value="1"/>
</dbReference>
<dbReference type="STRING" id="1051616.A0A3M9Y6R4"/>
<evidence type="ECO:0000256" key="6">
    <source>
        <dbReference type="ARBA" id="ARBA00022840"/>
    </source>
</evidence>
<keyword evidence="8 9" id="KW-0472">Membrane</keyword>
<dbReference type="InterPro" id="IPR050173">
    <property type="entry name" value="ABC_transporter_C-like"/>
</dbReference>
<dbReference type="InterPro" id="IPR003593">
    <property type="entry name" value="AAA+_ATPase"/>
</dbReference>
<feature type="domain" description="ABC transporter" evidence="10">
    <location>
        <begin position="297"/>
        <end position="496"/>
    </location>
</feature>
<dbReference type="InterPro" id="IPR003439">
    <property type="entry name" value="ABC_transporter-like_ATP-bd"/>
</dbReference>
<evidence type="ECO:0000256" key="5">
    <source>
        <dbReference type="ARBA" id="ARBA00022741"/>
    </source>
</evidence>
<accession>A0A3M9Y6R4</accession>
<dbReference type="SMART" id="SM00382">
    <property type="entry name" value="AAA"/>
    <property type="match status" value="1"/>
</dbReference>
<organism evidence="12 13">
    <name type="scientific">Verticillium nonalfalfae</name>
    <dbReference type="NCBI Taxonomy" id="1051616"/>
    <lineage>
        <taxon>Eukaryota</taxon>
        <taxon>Fungi</taxon>
        <taxon>Dikarya</taxon>
        <taxon>Ascomycota</taxon>
        <taxon>Pezizomycotina</taxon>
        <taxon>Sordariomycetes</taxon>
        <taxon>Hypocreomycetidae</taxon>
        <taxon>Glomerellales</taxon>
        <taxon>Plectosphaerellaceae</taxon>
        <taxon>Verticillium</taxon>
    </lineage>
</organism>
<keyword evidence="4 9" id="KW-0812">Transmembrane</keyword>
<dbReference type="EMBL" id="RBVV01000071">
    <property type="protein sequence ID" value="RNJ55692.1"/>
    <property type="molecule type" value="Genomic_DNA"/>
</dbReference>
<reference evidence="12 13" key="1">
    <citation type="submission" date="2018-10" db="EMBL/GenBank/DDBJ databases">
        <title>Genome sequence of Verticillium nonalfalfae VnAa140.</title>
        <authorList>
            <person name="Stajich J.E."/>
            <person name="Kasson M.T."/>
        </authorList>
    </citation>
    <scope>NUCLEOTIDE SEQUENCE [LARGE SCALE GENOMIC DNA]</scope>
    <source>
        <strain evidence="12 13">VnAa140</strain>
    </source>
</reference>
<keyword evidence="7 9" id="KW-1133">Transmembrane helix</keyword>
<protein>
    <recommendedName>
        <fullName evidence="14">ABC transporter domain-containing protein</fullName>
    </recommendedName>
</protein>
<dbReference type="FunFam" id="1.20.1560.10:FF:000055">
    <property type="entry name" value="ABC multidrug transporter (Eurofung)"/>
    <property type="match status" value="1"/>
</dbReference>
<feature type="transmembrane region" description="Helical" evidence="9">
    <location>
        <begin position="116"/>
        <end position="137"/>
    </location>
</feature>
<evidence type="ECO:0000259" key="10">
    <source>
        <dbReference type="PROSITE" id="PS50893"/>
    </source>
</evidence>
<evidence type="ECO:0000256" key="4">
    <source>
        <dbReference type="ARBA" id="ARBA00022692"/>
    </source>
</evidence>
<dbReference type="GeneID" id="39611906"/>
<feature type="transmembrane region" description="Helical" evidence="9">
    <location>
        <begin position="193"/>
        <end position="216"/>
    </location>
</feature>
<keyword evidence="5" id="KW-0547">Nucleotide-binding</keyword>
<dbReference type="CDD" id="cd18579">
    <property type="entry name" value="ABC_6TM_ABCC_D1"/>
    <property type="match status" value="1"/>
</dbReference>
<evidence type="ECO:0000256" key="8">
    <source>
        <dbReference type="ARBA" id="ARBA00023136"/>
    </source>
</evidence>
<dbReference type="Proteomes" id="UP000267145">
    <property type="component" value="Unassembled WGS sequence"/>
</dbReference>
<keyword evidence="3" id="KW-1003">Cell membrane</keyword>
<comment type="subcellular location">
    <subcellularLocation>
        <location evidence="1">Cell membrane</location>
        <topology evidence="1">Multi-pass membrane protein</topology>
    </subcellularLocation>
</comment>
<dbReference type="GO" id="GO:0016887">
    <property type="term" value="F:ATP hydrolysis activity"/>
    <property type="evidence" value="ECO:0007669"/>
    <property type="project" value="InterPro"/>
</dbReference>
<evidence type="ECO:0000256" key="2">
    <source>
        <dbReference type="ARBA" id="ARBA00022448"/>
    </source>
</evidence>
<dbReference type="SUPFAM" id="SSF52540">
    <property type="entry name" value="P-loop containing nucleoside triphosphate hydrolases"/>
    <property type="match status" value="1"/>
</dbReference>